<name>A0A7X3MPK2_9HYPH</name>
<keyword evidence="2" id="KW-0378">Hydrolase</keyword>
<dbReference type="InterPro" id="IPR012338">
    <property type="entry name" value="Beta-lactam/transpept-like"/>
</dbReference>
<dbReference type="InterPro" id="IPR001466">
    <property type="entry name" value="Beta-lactam-related"/>
</dbReference>
<keyword evidence="3" id="KW-1185">Reference proteome</keyword>
<reference evidence="2 3" key="2">
    <citation type="submission" date="2020-01" db="EMBL/GenBank/DDBJ databases">
        <title>Microvirga sp. nov., an arsenate reduction bacterium isolated from Tibet hotspring sediments.</title>
        <authorList>
            <person name="Xian W.-D."/>
            <person name="Li W.-J."/>
        </authorList>
    </citation>
    <scope>NUCLEOTIDE SEQUENCE [LARGE SCALE GENOMIC DNA]</scope>
    <source>
        <strain evidence="2 3">KCTC 23863</strain>
    </source>
</reference>
<dbReference type="AlphaFoldDB" id="A0A7X3MPK2"/>
<dbReference type="OrthoDB" id="9808046at2"/>
<dbReference type="Proteomes" id="UP000436483">
    <property type="component" value="Unassembled WGS sequence"/>
</dbReference>
<evidence type="ECO:0000313" key="3">
    <source>
        <dbReference type="Proteomes" id="UP000436483"/>
    </source>
</evidence>
<dbReference type="RefSeq" id="WP_160883424.1">
    <property type="nucleotide sequence ID" value="NZ_WURB01000003.1"/>
</dbReference>
<dbReference type="InterPro" id="IPR050491">
    <property type="entry name" value="AmpC-like"/>
</dbReference>
<proteinExistence type="predicted"/>
<reference evidence="2 3" key="1">
    <citation type="submission" date="2019-12" db="EMBL/GenBank/DDBJ databases">
        <authorList>
            <person name="Yuan C.-G."/>
        </authorList>
    </citation>
    <scope>NUCLEOTIDE SEQUENCE [LARGE SCALE GENOMIC DNA]</scope>
    <source>
        <strain evidence="2 3">KCTC 23863</strain>
    </source>
</reference>
<protein>
    <submittedName>
        <fullName evidence="2">Serine hydrolase</fullName>
    </submittedName>
</protein>
<gene>
    <name evidence="2" type="ORF">GR328_04995</name>
</gene>
<sequence>MTEAWAMVEDGVVAESHGAAGLVPWWSFTKTVLAAAALVLIRRGVVNLDEPVPGRPYTLRQLLQHRAGLADYGGFPAYHEAVARRDEPWPVTDLLARVDADRLRYAPGEGWDYSNIGYLVVRQMIEAVTGEGIDDALKRLVLHPSGIAGARVATKPHDLAEVSMGDASTYHPAWVYHGLLVGSVPDAALLLDRLMRGELLPAETRKVMQEPFLLPGLVQDRPWKQPGYGLGVMVGETTGNLRVAGHTGGGPGSTIAVYHRLDGRRPSRSAAFFSTRGDQARTEEKAFGLLKG</sequence>
<dbReference type="PANTHER" id="PTHR46825:SF7">
    <property type="entry name" value="D-ALANYL-D-ALANINE CARBOXYPEPTIDASE"/>
    <property type="match status" value="1"/>
</dbReference>
<evidence type="ECO:0000259" key="1">
    <source>
        <dbReference type="Pfam" id="PF00144"/>
    </source>
</evidence>
<comment type="caution">
    <text evidence="2">The sequence shown here is derived from an EMBL/GenBank/DDBJ whole genome shotgun (WGS) entry which is preliminary data.</text>
</comment>
<dbReference type="Pfam" id="PF00144">
    <property type="entry name" value="Beta-lactamase"/>
    <property type="match status" value="1"/>
</dbReference>
<dbReference type="Gene3D" id="3.40.710.10">
    <property type="entry name" value="DD-peptidase/beta-lactamase superfamily"/>
    <property type="match status" value="1"/>
</dbReference>
<organism evidence="2 3">
    <name type="scientific">Microvirga makkahensis</name>
    <dbReference type="NCBI Taxonomy" id="1128670"/>
    <lineage>
        <taxon>Bacteria</taxon>
        <taxon>Pseudomonadati</taxon>
        <taxon>Pseudomonadota</taxon>
        <taxon>Alphaproteobacteria</taxon>
        <taxon>Hyphomicrobiales</taxon>
        <taxon>Methylobacteriaceae</taxon>
        <taxon>Microvirga</taxon>
    </lineage>
</organism>
<accession>A0A7X3MPK2</accession>
<dbReference type="SUPFAM" id="SSF56601">
    <property type="entry name" value="beta-lactamase/transpeptidase-like"/>
    <property type="match status" value="1"/>
</dbReference>
<dbReference type="EMBL" id="WURB01000003">
    <property type="protein sequence ID" value="MXQ10815.1"/>
    <property type="molecule type" value="Genomic_DNA"/>
</dbReference>
<feature type="domain" description="Beta-lactamase-related" evidence="1">
    <location>
        <begin position="16"/>
        <end position="258"/>
    </location>
</feature>
<evidence type="ECO:0000313" key="2">
    <source>
        <dbReference type="EMBL" id="MXQ10815.1"/>
    </source>
</evidence>
<dbReference type="GO" id="GO:0016787">
    <property type="term" value="F:hydrolase activity"/>
    <property type="evidence" value="ECO:0007669"/>
    <property type="project" value="UniProtKB-KW"/>
</dbReference>
<dbReference type="PANTHER" id="PTHR46825">
    <property type="entry name" value="D-ALANYL-D-ALANINE-CARBOXYPEPTIDASE/ENDOPEPTIDASE AMPH"/>
    <property type="match status" value="1"/>
</dbReference>